<dbReference type="KEGG" id="cep:Cri9333_4786"/>
<gene>
    <name evidence="1" type="ORF">Cri9333_4786</name>
</gene>
<keyword evidence="1" id="KW-0614">Plasmid</keyword>
<dbReference type="RefSeq" id="WP_015179990.1">
    <property type="nucleotide sequence ID" value="NC_019734.1"/>
</dbReference>
<accession>K9W6Z5</accession>
<evidence type="ECO:0000313" key="2">
    <source>
        <dbReference type="Proteomes" id="UP000010472"/>
    </source>
</evidence>
<reference evidence="1 2" key="1">
    <citation type="submission" date="2012-06" db="EMBL/GenBank/DDBJ databases">
        <title>Finished plasmid 2 of genome of Crinalium epipsammum PCC 9333.</title>
        <authorList>
            <consortium name="US DOE Joint Genome Institute"/>
            <person name="Gugger M."/>
            <person name="Coursin T."/>
            <person name="Rippka R."/>
            <person name="Tandeau De Marsac N."/>
            <person name="Huntemann M."/>
            <person name="Wei C.-L."/>
            <person name="Han J."/>
            <person name="Detter J.C."/>
            <person name="Han C."/>
            <person name="Tapia R."/>
            <person name="Davenport K."/>
            <person name="Daligault H."/>
            <person name="Erkkila T."/>
            <person name="Gu W."/>
            <person name="Munk A.C.C."/>
            <person name="Teshima H."/>
            <person name="Xu Y."/>
            <person name="Chain P."/>
            <person name="Chen A."/>
            <person name="Krypides N."/>
            <person name="Mavromatis K."/>
            <person name="Markowitz V."/>
            <person name="Szeto E."/>
            <person name="Ivanova N."/>
            <person name="Mikhailova N."/>
            <person name="Ovchinnikova G."/>
            <person name="Pagani I."/>
            <person name="Pati A."/>
            <person name="Goodwin L."/>
            <person name="Peters L."/>
            <person name="Pitluck S."/>
            <person name="Woyke T."/>
            <person name="Kerfeld C."/>
        </authorList>
    </citation>
    <scope>NUCLEOTIDE SEQUENCE [LARGE SCALE GENOMIC DNA]</scope>
    <source>
        <strain evidence="1 2">PCC 9333</strain>
        <plasmid evidence="2">Plasmid pCRI9333.02</plasmid>
    </source>
</reference>
<dbReference type="OrthoDB" id="9812611at2"/>
<dbReference type="EMBL" id="CP003622">
    <property type="protein sequence ID" value="AFZ15559.1"/>
    <property type="molecule type" value="Genomic_DNA"/>
</dbReference>
<protein>
    <submittedName>
        <fullName evidence="1">Uncharacterized protein</fullName>
    </submittedName>
</protein>
<organism evidence="1 2">
    <name type="scientific">Crinalium epipsammum PCC 9333</name>
    <dbReference type="NCBI Taxonomy" id="1173022"/>
    <lineage>
        <taxon>Bacteria</taxon>
        <taxon>Bacillati</taxon>
        <taxon>Cyanobacteriota</taxon>
        <taxon>Cyanophyceae</taxon>
        <taxon>Gomontiellales</taxon>
        <taxon>Gomontiellaceae</taxon>
        <taxon>Crinalium</taxon>
    </lineage>
</organism>
<keyword evidence="2" id="KW-1185">Reference proteome</keyword>
<sequence length="75" mass="8283">MKVARPVLKERCIAVMRTSTLTVADFYKERHGKPPGKQLFKNTQSTAIPATDVDLLDEAINKVISITNGNLNKKG</sequence>
<dbReference type="Proteomes" id="UP000010472">
    <property type="component" value="Plasmid pCRI9333.02"/>
</dbReference>
<dbReference type="HOGENOM" id="CLU_2664929_0_0_3"/>
<evidence type="ECO:0000313" key="1">
    <source>
        <dbReference type="EMBL" id="AFZ15559.1"/>
    </source>
</evidence>
<geneLocation type="plasmid" evidence="1 2">
    <name>pCRI9333.02</name>
</geneLocation>
<proteinExistence type="predicted"/>
<name>K9W6Z5_9CYAN</name>
<dbReference type="AlphaFoldDB" id="K9W6Z5"/>